<comment type="caution">
    <text evidence="1">The sequence shown here is derived from an EMBL/GenBank/DDBJ whole genome shotgun (WGS) entry which is preliminary data.</text>
</comment>
<accession>A0AAV0AKG6</accession>
<evidence type="ECO:0000313" key="2">
    <source>
        <dbReference type="Proteomes" id="UP001153365"/>
    </source>
</evidence>
<proteinExistence type="predicted"/>
<organism evidence="1 2">
    <name type="scientific">Phakopsora pachyrhizi</name>
    <name type="common">Asian soybean rust disease fungus</name>
    <dbReference type="NCBI Taxonomy" id="170000"/>
    <lineage>
        <taxon>Eukaryota</taxon>
        <taxon>Fungi</taxon>
        <taxon>Dikarya</taxon>
        <taxon>Basidiomycota</taxon>
        <taxon>Pucciniomycotina</taxon>
        <taxon>Pucciniomycetes</taxon>
        <taxon>Pucciniales</taxon>
        <taxon>Phakopsoraceae</taxon>
        <taxon>Phakopsora</taxon>
    </lineage>
</organism>
<name>A0AAV0AKG6_PHAPC</name>
<reference evidence="1" key="1">
    <citation type="submission" date="2022-06" db="EMBL/GenBank/DDBJ databases">
        <authorList>
            <consortium name="SYNGENTA / RWTH Aachen University"/>
        </authorList>
    </citation>
    <scope>NUCLEOTIDE SEQUENCE</scope>
</reference>
<protein>
    <submittedName>
        <fullName evidence="1">Uncharacterized protein</fullName>
    </submittedName>
</protein>
<sequence length="311" mass="32604">MPGGAGSGEWGLAKLSCAWSRADLGGGAWLGWARSRAGLAWQGRLGTVTAGLGIRQDRDSWAWAGVVLGQAWETGTAALGLKKGLGRLGFNLGLKGRKEGKLIAKEASRHFWAGAERILASASIKKERAGRAEGTAGGRLGRAGIGLTGLGLGMDREELRAAMAGQGRLVLVDGRIGRGRLGLGQGLAWKGRLGLAGLKSCTAGFGLGQALEGKSIAICLSVAKEAGMRAGFAGLGRKEANQLQFDLVLQRRQAGRVCWTEAEGSNVLSTKKWALDRQKDLMPLGRVLLQFPVEAQIGKLSIAAKPCCPKW</sequence>
<dbReference type="Proteomes" id="UP001153365">
    <property type="component" value="Unassembled WGS sequence"/>
</dbReference>
<evidence type="ECO:0000313" key="1">
    <source>
        <dbReference type="EMBL" id="CAH7668307.1"/>
    </source>
</evidence>
<keyword evidence="2" id="KW-1185">Reference proteome</keyword>
<gene>
    <name evidence="1" type="ORF">PPACK8108_LOCUS2793</name>
</gene>
<dbReference type="EMBL" id="CALTRL010000471">
    <property type="protein sequence ID" value="CAH7668307.1"/>
    <property type="molecule type" value="Genomic_DNA"/>
</dbReference>
<dbReference type="AlphaFoldDB" id="A0AAV0AKG6"/>